<dbReference type="InParanoid" id="D7FHF5"/>
<dbReference type="eggNOG" id="KOG3091">
    <property type="taxonomic scope" value="Eukaryota"/>
</dbReference>
<feature type="compositionally biased region" description="Low complexity" evidence="4">
    <location>
        <begin position="8"/>
        <end position="30"/>
    </location>
</feature>
<evidence type="ECO:0000259" key="5">
    <source>
        <dbReference type="Pfam" id="PF13874"/>
    </source>
</evidence>
<feature type="compositionally biased region" description="Basic and acidic residues" evidence="4">
    <location>
        <begin position="110"/>
        <end position="122"/>
    </location>
</feature>
<dbReference type="GO" id="GO:0044613">
    <property type="term" value="C:nuclear pore central transport channel"/>
    <property type="evidence" value="ECO:0007669"/>
    <property type="project" value="TreeGrafter"/>
</dbReference>
<dbReference type="OrthoDB" id="6162375at2759"/>
<proteinExistence type="predicted"/>
<sequence>MAFPFGKPAAAPASSLFGTAPAAGTQATTAGFGGFGLGAASTQQQQQQAVGAAPPAANAGSASQKEFEKLFEAYAAKNPANGEPNPSCRMKHVVYNQVDPSLRNSYTRPPHMDDKTWQKAEEDNPDPSKLAPAAVIGWESLKERLVGQQQEMKKMAEFVALMQNTTRGGLRSVALVRTQMEASRRRHLAQAHRFLKLQRKLDAVRCLNKPLSDDERQLRTRLEGVHRSLGPPQQTLKDLNSALLQGERHMEEVEEITDPEELRRIFQALEGQREGLTHLMRIVKKDRQDLEIMKKSRELLLTH</sequence>
<dbReference type="GO" id="GO:0036228">
    <property type="term" value="P:protein localization to nuclear inner membrane"/>
    <property type="evidence" value="ECO:0007669"/>
    <property type="project" value="TreeGrafter"/>
</dbReference>
<protein>
    <recommendedName>
        <fullName evidence="5">Nucleoporin Nup54 alpha-helical domain-containing protein</fullName>
    </recommendedName>
</protein>
<dbReference type="InterPro" id="IPR024864">
    <property type="entry name" value="Nup54/Nup57/Nup44"/>
</dbReference>
<keyword evidence="7" id="KW-1185">Reference proteome</keyword>
<evidence type="ECO:0000256" key="4">
    <source>
        <dbReference type="SAM" id="MobiDB-lite"/>
    </source>
</evidence>
<comment type="subcellular location">
    <subcellularLocation>
        <location evidence="1">Nucleus</location>
    </subcellularLocation>
</comment>
<evidence type="ECO:0000256" key="1">
    <source>
        <dbReference type="ARBA" id="ARBA00004123"/>
    </source>
</evidence>
<keyword evidence="3" id="KW-0539">Nucleus</keyword>
<feature type="domain" description="Nucleoporin Nup54 alpha-helical" evidence="5">
    <location>
        <begin position="108"/>
        <end position="241"/>
    </location>
</feature>
<evidence type="ECO:0000256" key="2">
    <source>
        <dbReference type="ARBA" id="ARBA00022448"/>
    </source>
</evidence>
<feature type="region of interest" description="Disordered" evidence="4">
    <location>
        <begin position="101"/>
        <end position="128"/>
    </location>
</feature>
<dbReference type="Gene3D" id="1.20.5.170">
    <property type="match status" value="1"/>
</dbReference>
<dbReference type="EMBL" id="FN649760">
    <property type="protein sequence ID" value="CBJ28517.1"/>
    <property type="molecule type" value="Genomic_DNA"/>
</dbReference>
<reference evidence="6 7" key="1">
    <citation type="journal article" date="2010" name="Nature">
        <title>The Ectocarpus genome and the independent evolution of multicellularity in brown algae.</title>
        <authorList>
            <person name="Cock J.M."/>
            <person name="Sterck L."/>
            <person name="Rouze P."/>
            <person name="Scornet D."/>
            <person name="Allen A.E."/>
            <person name="Amoutzias G."/>
            <person name="Anthouard V."/>
            <person name="Artiguenave F."/>
            <person name="Aury J.M."/>
            <person name="Badger J.H."/>
            <person name="Beszteri B."/>
            <person name="Billiau K."/>
            <person name="Bonnet E."/>
            <person name="Bothwell J.H."/>
            <person name="Bowler C."/>
            <person name="Boyen C."/>
            <person name="Brownlee C."/>
            <person name="Carrano C.J."/>
            <person name="Charrier B."/>
            <person name="Cho G.Y."/>
            <person name="Coelho S.M."/>
            <person name="Collen J."/>
            <person name="Corre E."/>
            <person name="Da Silva C."/>
            <person name="Delage L."/>
            <person name="Delaroque N."/>
            <person name="Dittami S.M."/>
            <person name="Doulbeau S."/>
            <person name="Elias M."/>
            <person name="Farnham G."/>
            <person name="Gachon C.M."/>
            <person name="Gschloessl B."/>
            <person name="Heesch S."/>
            <person name="Jabbari K."/>
            <person name="Jubin C."/>
            <person name="Kawai H."/>
            <person name="Kimura K."/>
            <person name="Kloareg B."/>
            <person name="Kupper F.C."/>
            <person name="Lang D."/>
            <person name="Le Bail A."/>
            <person name="Leblanc C."/>
            <person name="Lerouge P."/>
            <person name="Lohr M."/>
            <person name="Lopez P.J."/>
            <person name="Martens C."/>
            <person name="Maumus F."/>
            <person name="Michel G."/>
            <person name="Miranda-Saavedra D."/>
            <person name="Morales J."/>
            <person name="Moreau H."/>
            <person name="Motomura T."/>
            <person name="Nagasato C."/>
            <person name="Napoli C.A."/>
            <person name="Nelson D.R."/>
            <person name="Nyvall-Collen P."/>
            <person name="Peters A.F."/>
            <person name="Pommier C."/>
            <person name="Potin P."/>
            <person name="Poulain J."/>
            <person name="Quesneville H."/>
            <person name="Read B."/>
            <person name="Rensing S.A."/>
            <person name="Ritter A."/>
            <person name="Rousvoal S."/>
            <person name="Samanta M."/>
            <person name="Samson G."/>
            <person name="Schroeder D.C."/>
            <person name="Segurens B."/>
            <person name="Strittmatter M."/>
            <person name="Tonon T."/>
            <person name="Tregear J.W."/>
            <person name="Valentin K."/>
            <person name="von Dassow P."/>
            <person name="Yamagishi T."/>
            <person name="Van de Peer Y."/>
            <person name="Wincker P."/>
        </authorList>
    </citation>
    <scope>NUCLEOTIDE SEQUENCE [LARGE SCALE GENOMIC DNA]</scope>
    <source>
        <strain evidence="7">Ec32 / CCAP1310/4</strain>
    </source>
</reference>
<dbReference type="PANTHER" id="PTHR13000:SF0">
    <property type="entry name" value="NUCLEOPORIN P54"/>
    <property type="match status" value="1"/>
</dbReference>
<evidence type="ECO:0000256" key="3">
    <source>
        <dbReference type="ARBA" id="ARBA00023242"/>
    </source>
</evidence>
<dbReference type="PANTHER" id="PTHR13000">
    <property type="entry name" value="NUCLEOPORIN P54"/>
    <property type="match status" value="1"/>
</dbReference>
<keyword evidence="2" id="KW-0813">Transport</keyword>
<dbReference type="GO" id="GO:0006607">
    <property type="term" value="P:NLS-bearing protein import into nucleus"/>
    <property type="evidence" value="ECO:0007669"/>
    <property type="project" value="TreeGrafter"/>
</dbReference>
<dbReference type="STRING" id="2880.D7FHF5"/>
<name>D7FHF5_ECTSI</name>
<dbReference type="InterPro" id="IPR025712">
    <property type="entry name" value="Nup54_alpha-helical_dom"/>
</dbReference>
<evidence type="ECO:0000313" key="7">
    <source>
        <dbReference type="Proteomes" id="UP000002630"/>
    </source>
</evidence>
<evidence type="ECO:0000313" key="6">
    <source>
        <dbReference type="EMBL" id="CBJ28517.1"/>
    </source>
</evidence>
<dbReference type="Proteomes" id="UP000002630">
    <property type="component" value="Unassembled WGS sequence"/>
</dbReference>
<dbReference type="GO" id="GO:0017056">
    <property type="term" value="F:structural constituent of nuclear pore"/>
    <property type="evidence" value="ECO:0007669"/>
    <property type="project" value="TreeGrafter"/>
</dbReference>
<accession>D7FHF5</accession>
<gene>
    <name evidence="6" type="ORF">Esi_0108_0009</name>
</gene>
<dbReference type="AlphaFoldDB" id="D7FHF5"/>
<dbReference type="Pfam" id="PF13874">
    <property type="entry name" value="Nup54"/>
    <property type="match status" value="1"/>
</dbReference>
<feature type="region of interest" description="Disordered" evidence="4">
    <location>
        <begin position="1"/>
        <end position="64"/>
    </location>
</feature>
<feature type="compositionally biased region" description="Low complexity" evidence="4">
    <location>
        <begin position="38"/>
        <end position="64"/>
    </location>
</feature>
<dbReference type="GO" id="GO:0006999">
    <property type="term" value="P:nuclear pore organization"/>
    <property type="evidence" value="ECO:0007669"/>
    <property type="project" value="TreeGrafter"/>
</dbReference>
<organism evidence="6 7">
    <name type="scientific">Ectocarpus siliculosus</name>
    <name type="common">Brown alga</name>
    <name type="synonym">Conferva siliculosa</name>
    <dbReference type="NCBI Taxonomy" id="2880"/>
    <lineage>
        <taxon>Eukaryota</taxon>
        <taxon>Sar</taxon>
        <taxon>Stramenopiles</taxon>
        <taxon>Ochrophyta</taxon>
        <taxon>PX clade</taxon>
        <taxon>Phaeophyceae</taxon>
        <taxon>Ectocarpales</taxon>
        <taxon>Ectocarpaceae</taxon>
        <taxon>Ectocarpus</taxon>
    </lineage>
</organism>